<feature type="domain" description="Histidine kinase" evidence="18">
    <location>
        <begin position="377"/>
        <end position="602"/>
    </location>
</feature>
<dbReference type="CDD" id="cd18774">
    <property type="entry name" value="PDC2_HK_sensor"/>
    <property type="match status" value="1"/>
</dbReference>
<name>A0A1I0JX41_9FIRM</name>
<feature type="modified residue" description="4-aspartylphosphate" evidence="16">
    <location>
        <position position="674"/>
    </location>
</feature>
<gene>
    <name evidence="20" type="ORF">SAMN05216313_13816</name>
</gene>
<dbReference type="InterPro" id="IPR033479">
    <property type="entry name" value="dCache_1"/>
</dbReference>
<dbReference type="InterPro" id="IPR003594">
    <property type="entry name" value="HATPase_dom"/>
</dbReference>
<dbReference type="CDD" id="cd00156">
    <property type="entry name" value="REC"/>
    <property type="match status" value="1"/>
</dbReference>
<keyword evidence="9" id="KW-0547">Nucleotide-binding</keyword>
<dbReference type="InterPro" id="IPR011006">
    <property type="entry name" value="CheY-like_superfamily"/>
</dbReference>
<dbReference type="SMART" id="SM00448">
    <property type="entry name" value="REC"/>
    <property type="match status" value="1"/>
</dbReference>
<dbReference type="Gene3D" id="3.30.565.10">
    <property type="entry name" value="Histidine kinase-like ATPase, C-terminal domain"/>
    <property type="match status" value="1"/>
</dbReference>
<evidence type="ECO:0000256" key="12">
    <source>
        <dbReference type="ARBA" id="ARBA00022989"/>
    </source>
</evidence>
<evidence type="ECO:0000256" key="15">
    <source>
        <dbReference type="ARBA" id="ARBA00024867"/>
    </source>
</evidence>
<dbReference type="SUPFAM" id="SSF52172">
    <property type="entry name" value="CheY-like"/>
    <property type="match status" value="1"/>
</dbReference>
<dbReference type="RefSeq" id="WP_092370276.1">
    <property type="nucleotide sequence ID" value="NZ_CABJCG010000008.1"/>
</dbReference>
<evidence type="ECO:0000256" key="14">
    <source>
        <dbReference type="ARBA" id="ARBA00023136"/>
    </source>
</evidence>
<comment type="function">
    <text evidence="15">May play the central regulatory role in sporulation. It may be an element of the effector pathway responsible for the activation of sporulation genes in response to nutritional stress. Spo0A may act in concert with spo0H (a sigma factor) to control the expression of some genes that are critical to the sporulation process.</text>
</comment>
<evidence type="ECO:0000313" key="21">
    <source>
        <dbReference type="Proteomes" id="UP000198508"/>
    </source>
</evidence>
<dbReference type="InterPro" id="IPR005467">
    <property type="entry name" value="His_kinase_dom"/>
</dbReference>
<keyword evidence="7" id="KW-0808">Transferase</keyword>
<keyword evidence="14 17" id="KW-0472">Membrane</keyword>
<dbReference type="Gene3D" id="3.30.450.20">
    <property type="entry name" value="PAS domain"/>
    <property type="match status" value="1"/>
</dbReference>
<dbReference type="Pfam" id="PF00072">
    <property type="entry name" value="Response_reg"/>
    <property type="match status" value="1"/>
</dbReference>
<dbReference type="EMBL" id="FOIM01000038">
    <property type="protein sequence ID" value="SEU15551.1"/>
    <property type="molecule type" value="Genomic_DNA"/>
</dbReference>
<keyword evidence="6 16" id="KW-0597">Phosphoprotein</keyword>
<dbReference type="SUPFAM" id="SSF55874">
    <property type="entry name" value="ATPase domain of HSP90 chaperone/DNA topoisomerase II/histidine kinase"/>
    <property type="match status" value="1"/>
</dbReference>
<dbReference type="GO" id="GO:0005524">
    <property type="term" value="F:ATP binding"/>
    <property type="evidence" value="ECO:0007669"/>
    <property type="project" value="UniProtKB-KW"/>
</dbReference>
<sequence>MKVLLEEKRKIILALLMGAALLFFAGIMYNTYDAYTKMVVEQQQQHLLLISRAVAQNMELYISDQLRDIRSVTQTPGFLESMEYYYTVGETARMKEYIFSYMQSHQQDPVRIYVLDRYGQEIFHYNQYPFSGELDEEALGLAESARKRESGIGNVFPIDEQRCGMTLVTNVYGGNGYLGTVISVMDLDVLYKRYVANLNFRDQGDIVVKDGDGNIIMHPDSRMLQFNYERDIPELDSMPQYESLRRMLEKQYTYEEGTAVYDSYSGGILPREQVIAAFSRMNLSGNSWYVSTAMPYSKAVELQNNMLKRFGLLAATVLFLVIAAGTIIYHLLRNRQKLRLETKYLKEINSTLEELHQSREEARHYQKLTTIGTLAGGIAHEFNNLLTPILGYSEFLEEQLGRKSEYFEDIAEIHKAGTRAKEIVEQILPFSRKETDTTSFKSVNLDVIIRDALKMIRLIIPSNIRLEEKLDDGNVNVYGNATQLHQVLLNLYSNACQAMEKDGGLLSVKTRRISREELPEHCREMADGDYVEIAVCDTGCGMSEEVLHQIFNPFFTTKEAGEGTGLGLSVVKDILINHSGAVSAQSRPGEGSCFYIYLPVTIGVCAVQIQRQPEKREEVKQISIALIDDEESVVKYLRKRLERRGYHVDGYTDPEEALEDMVNGRIHWNAVIVDYMMPGIKGTALAQRMKKLQPYLCVIMITGLVDREALELRQDGQIDNILIKPVNFEELVAAIDKGYRRQLDMIEY</sequence>
<dbReference type="PANTHER" id="PTHR43065:SF46">
    <property type="entry name" value="C4-DICARBOXYLATE TRANSPORT SENSOR PROTEIN DCTB"/>
    <property type="match status" value="1"/>
</dbReference>
<evidence type="ECO:0000256" key="11">
    <source>
        <dbReference type="ARBA" id="ARBA00022840"/>
    </source>
</evidence>
<dbReference type="Pfam" id="PF02743">
    <property type="entry name" value="dCache_1"/>
    <property type="match status" value="1"/>
</dbReference>
<dbReference type="SUPFAM" id="SSF47384">
    <property type="entry name" value="Homodimeric domain of signal transducing histidine kinase"/>
    <property type="match status" value="1"/>
</dbReference>
<evidence type="ECO:0000256" key="10">
    <source>
        <dbReference type="ARBA" id="ARBA00022777"/>
    </source>
</evidence>
<dbReference type="Pfam" id="PF00512">
    <property type="entry name" value="HisKA"/>
    <property type="match status" value="1"/>
</dbReference>
<evidence type="ECO:0000256" key="9">
    <source>
        <dbReference type="ARBA" id="ARBA00022741"/>
    </source>
</evidence>
<dbReference type="InterPro" id="IPR004358">
    <property type="entry name" value="Sig_transdc_His_kin-like_C"/>
</dbReference>
<dbReference type="GO" id="GO:0000155">
    <property type="term" value="F:phosphorelay sensor kinase activity"/>
    <property type="evidence" value="ECO:0007669"/>
    <property type="project" value="InterPro"/>
</dbReference>
<keyword evidence="21" id="KW-1185">Reference proteome</keyword>
<evidence type="ECO:0000256" key="13">
    <source>
        <dbReference type="ARBA" id="ARBA00023012"/>
    </source>
</evidence>
<keyword evidence="10 20" id="KW-0418">Kinase</keyword>
<evidence type="ECO:0000259" key="18">
    <source>
        <dbReference type="PROSITE" id="PS50109"/>
    </source>
</evidence>
<dbReference type="AlphaFoldDB" id="A0A1I0JX41"/>
<dbReference type="SMART" id="SM00387">
    <property type="entry name" value="HATPase_c"/>
    <property type="match status" value="1"/>
</dbReference>
<evidence type="ECO:0000256" key="3">
    <source>
        <dbReference type="ARBA" id="ARBA00012438"/>
    </source>
</evidence>
<dbReference type="PANTHER" id="PTHR43065">
    <property type="entry name" value="SENSOR HISTIDINE KINASE"/>
    <property type="match status" value="1"/>
</dbReference>
<keyword evidence="12 17" id="KW-1133">Transmembrane helix</keyword>
<evidence type="ECO:0000313" key="20">
    <source>
        <dbReference type="EMBL" id="SEU15551.1"/>
    </source>
</evidence>
<dbReference type="PROSITE" id="PS50109">
    <property type="entry name" value="HIS_KIN"/>
    <property type="match status" value="1"/>
</dbReference>
<evidence type="ECO:0000256" key="17">
    <source>
        <dbReference type="SAM" id="Phobius"/>
    </source>
</evidence>
<dbReference type="SMART" id="SM00388">
    <property type="entry name" value="HisKA"/>
    <property type="match status" value="1"/>
</dbReference>
<comment type="catalytic activity">
    <reaction evidence="1">
        <text>ATP + protein L-histidine = ADP + protein N-phospho-L-histidine.</text>
        <dbReference type="EC" id="2.7.13.3"/>
    </reaction>
</comment>
<evidence type="ECO:0000256" key="8">
    <source>
        <dbReference type="ARBA" id="ARBA00022692"/>
    </source>
</evidence>
<dbReference type="Gene3D" id="3.40.50.2300">
    <property type="match status" value="1"/>
</dbReference>
<dbReference type="STRING" id="460384.SAMN05216313_13816"/>
<feature type="domain" description="Response regulatory" evidence="19">
    <location>
        <begin position="623"/>
        <end position="739"/>
    </location>
</feature>
<accession>A0A1I0JX41</accession>
<evidence type="ECO:0000256" key="2">
    <source>
        <dbReference type="ARBA" id="ARBA00004651"/>
    </source>
</evidence>
<reference evidence="21" key="1">
    <citation type="submission" date="2016-10" db="EMBL/GenBank/DDBJ databases">
        <authorList>
            <person name="Varghese N."/>
            <person name="Submissions S."/>
        </authorList>
    </citation>
    <scope>NUCLEOTIDE SEQUENCE [LARGE SCALE GENOMIC DNA]</scope>
    <source>
        <strain evidence="21">NLAE-zl-G277</strain>
    </source>
</reference>
<dbReference type="Gene3D" id="1.10.287.130">
    <property type="match status" value="1"/>
</dbReference>
<evidence type="ECO:0000256" key="5">
    <source>
        <dbReference type="ARBA" id="ARBA00022475"/>
    </source>
</evidence>
<keyword evidence="13" id="KW-0902">Two-component regulatory system</keyword>
<keyword evidence="8 17" id="KW-0812">Transmembrane</keyword>
<dbReference type="PRINTS" id="PR00344">
    <property type="entry name" value="BCTRLSENSOR"/>
</dbReference>
<protein>
    <recommendedName>
        <fullName evidence="4">Stage 0 sporulation protein A homolog</fullName>
        <ecNumber evidence="3">2.7.13.3</ecNumber>
    </recommendedName>
</protein>
<dbReference type="GeneID" id="93278718"/>
<evidence type="ECO:0000256" key="16">
    <source>
        <dbReference type="PROSITE-ProRule" id="PRU00169"/>
    </source>
</evidence>
<dbReference type="PROSITE" id="PS50110">
    <property type="entry name" value="RESPONSE_REGULATORY"/>
    <property type="match status" value="1"/>
</dbReference>
<feature type="transmembrane region" description="Helical" evidence="17">
    <location>
        <begin position="12"/>
        <end position="32"/>
    </location>
</feature>
<dbReference type="EC" id="2.7.13.3" evidence="3"/>
<dbReference type="GO" id="GO:0005886">
    <property type="term" value="C:plasma membrane"/>
    <property type="evidence" value="ECO:0007669"/>
    <property type="project" value="UniProtKB-SubCell"/>
</dbReference>
<comment type="subcellular location">
    <subcellularLocation>
        <location evidence="2">Cell membrane</location>
        <topology evidence="2">Multi-pass membrane protein</topology>
    </subcellularLocation>
</comment>
<keyword evidence="5" id="KW-1003">Cell membrane</keyword>
<organism evidence="20 21">
    <name type="scientific">Enterocloster lavalensis</name>
    <dbReference type="NCBI Taxonomy" id="460384"/>
    <lineage>
        <taxon>Bacteria</taxon>
        <taxon>Bacillati</taxon>
        <taxon>Bacillota</taxon>
        <taxon>Clostridia</taxon>
        <taxon>Lachnospirales</taxon>
        <taxon>Lachnospiraceae</taxon>
        <taxon>Enterocloster</taxon>
    </lineage>
</organism>
<dbReference type="InterPro" id="IPR036890">
    <property type="entry name" value="HATPase_C_sf"/>
</dbReference>
<dbReference type="InterPro" id="IPR001789">
    <property type="entry name" value="Sig_transdc_resp-reg_receiver"/>
</dbReference>
<evidence type="ECO:0000256" key="1">
    <source>
        <dbReference type="ARBA" id="ARBA00000085"/>
    </source>
</evidence>
<evidence type="ECO:0000259" key="19">
    <source>
        <dbReference type="PROSITE" id="PS50110"/>
    </source>
</evidence>
<dbReference type="CDD" id="cd00082">
    <property type="entry name" value="HisKA"/>
    <property type="match status" value="1"/>
</dbReference>
<evidence type="ECO:0000256" key="7">
    <source>
        <dbReference type="ARBA" id="ARBA00022679"/>
    </source>
</evidence>
<keyword evidence="11" id="KW-0067">ATP-binding</keyword>
<proteinExistence type="predicted"/>
<feature type="transmembrane region" description="Helical" evidence="17">
    <location>
        <begin position="310"/>
        <end position="332"/>
    </location>
</feature>
<dbReference type="Proteomes" id="UP000198508">
    <property type="component" value="Unassembled WGS sequence"/>
</dbReference>
<dbReference type="InterPro" id="IPR003661">
    <property type="entry name" value="HisK_dim/P_dom"/>
</dbReference>
<evidence type="ECO:0000256" key="6">
    <source>
        <dbReference type="ARBA" id="ARBA00022553"/>
    </source>
</evidence>
<dbReference type="Pfam" id="PF02518">
    <property type="entry name" value="HATPase_c"/>
    <property type="match status" value="1"/>
</dbReference>
<dbReference type="InterPro" id="IPR036097">
    <property type="entry name" value="HisK_dim/P_sf"/>
</dbReference>
<evidence type="ECO:0000256" key="4">
    <source>
        <dbReference type="ARBA" id="ARBA00018672"/>
    </source>
</evidence>